<evidence type="ECO:0000313" key="2">
    <source>
        <dbReference type="EMBL" id="XCM36590.1"/>
    </source>
</evidence>
<sequence length="53" mass="6057">MPKFPTNHPLNGLNQEMMRSQNSRNLETWQVSARGEVSEDCLLYGICSDSKKD</sequence>
<proteinExistence type="predicted"/>
<dbReference type="AlphaFoldDB" id="A0AAU8JCT4"/>
<dbReference type="RefSeq" id="WP_354635239.1">
    <property type="nucleotide sequence ID" value="NZ_CP159837.1"/>
</dbReference>
<dbReference type="EMBL" id="CP159837">
    <property type="protein sequence ID" value="XCM36590.1"/>
    <property type="molecule type" value="Genomic_DNA"/>
</dbReference>
<reference evidence="2" key="1">
    <citation type="submission" date="2024-07" db="EMBL/GenBank/DDBJ databases">
        <authorList>
            <person name="Kim Y.J."/>
            <person name="Jeong J.Y."/>
        </authorList>
    </citation>
    <scope>NUCLEOTIDE SEQUENCE</scope>
    <source>
        <strain evidence="2">GIHE-MW2</strain>
    </source>
</reference>
<evidence type="ECO:0000256" key="1">
    <source>
        <dbReference type="SAM" id="MobiDB-lite"/>
    </source>
</evidence>
<feature type="region of interest" description="Disordered" evidence="1">
    <location>
        <begin position="1"/>
        <end position="24"/>
    </location>
</feature>
<organism evidence="2">
    <name type="scientific">Planktothricoides raciborskii GIHE-MW2</name>
    <dbReference type="NCBI Taxonomy" id="2792601"/>
    <lineage>
        <taxon>Bacteria</taxon>
        <taxon>Bacillati</taxon>
        <taxon>Cyanobacteriota</taxon>
        <taxon>Cyanophyceae</taxon>
        <taxon>Oscillatoriophycideae</taxon>
        <taxon>Oscillatoriales</taxon>
        <taxon>Oscillatoriaceae</taxon>
        <taxon>Planktothricoides</taxon>
    </lineage>
</organism>
<accession>A0AAU8JCT4</accession>
<protein>
    <submittedName>
        <fullName evidence="2">Uncharacterized protein</fullName>
    </submittedName>
</protein>
<name>A0AAU8JCT4_9CYAN</name>
<gene>
    <name evidence="2" type="ORF">ABWT76_005360</name>
</gene>
<feature type="compositionally biased region" description="Polar residues" evidence="1">
    <location>
        <begin position="8"/>
        <end position="24"/>
    </location>
</feature>